<gene>
    <name evidence="7" type="primary">LOC100378287</name>
</gene>
<dbReference type="InterPro" id="IPR008937">
    <property type="entry name" value="Ras-like_GEF"/>
</dbReference>
<evidence type="ECO:0000256" key="1">
    <source>
        <dbReference type="ARBA" id="ARBA00022658"/>
    </source>
</evidence>
<dbReference type="Pfam" id="PF00169">
    <property type="entry name" value="PH"/>
    <property type="match status" value="1"/>
</dbReference>
<dbReference type="SMART" id="SM00147">
    <property type="entry name" value="RasGEF"/>
    <property type="match status" value="1"/>
</dbReference>
<dbReference type="InterPro" id="IPR001849">
    <property type="entry name" value="PH_domain"/>
</dbReference>
<dbReference type="Gene3D" id="1.10.840.10">
    <property type="entry name" value="Ras guanine-nucleotide exchange factors catalytic domain"/>
    <property type="match status" value="1"/>
</dbReference>
<dbReference type="InterPro" id="IPR001895">
    <property type="entry name" value="RASGEF_cat_dom"/>
</dbReference>
<dbReference type="SUPFAM" id="SSF48366">
    <property type="entry name" value="Ras GEF"/>
    <property type="match status" value="1"/>
</dbReference>
<dbReference type="PROSITE" id="PS50003">
    <property type="entry name" value="PH_DOMAIN"/>
    <property type="match status" value="1"/>
</dbReference>
<evidence type="ECO:0000313" key="6">
    <source>
        <dbReference type="Proteomes" id="UP000694865"/>
    </source>
</evidence>
<feature type="domain" description="PH" evidence="4">
    <location>
        <begin position="446"/>
        <end position="558"/>
    </location>
</feature>
<dbReference type="PANTHER" id="PTHR23113:SF368">
    <property type="entry name" value="CELL DIVISION CONTROL PROTEIN 25"/>
    <property type="match status" value="1"/>
</dbReference>
<evidence type="ECO:0000256" key="3">
    <source>
        <dbReference type="SAM" id="MobiDB-lite"/>
    </source>
</evidence>
<feature type="compositionally biased region" description="Low complexity" evidence="3">
    <location>
        <begin position="327"/>
        <end position="342"/>
    </location>
</feature>
<evidence type="ECO:0000259" key="4">
    <source>
        <dbReference type="PROSITE" id="PS50003"/>
    </source>
</evidence>
<feature type="compositionally biased region" description="Polar residues" evidence="3">
    <location>
        <begin position="401"/>
        <end position="417"/>
    </location>
</feature>
<protein>
    <submittedName>
        <fullName evidence="7">Ras-specific guanine nucleotide-releasing factor RalGPS1-like</fullName>
    </submittedName>
</protein>
<evidence type="ECO:0000313" key="7">
    <source>
        <dbReference type="RefSeq" id="XP_006822058.1"/>
    </source>
</evidence>
<accession>A0ABM0MPW7</accession>
<feature type="region of interest" description="Disordered" evidence="3">
    <location>
        <begin position="312"/>
        <end position="348"/>
    </location>
</feature>
<evidence type="ECO:0000259" key="5">
    <source>
        <dbReference type="PROSITE" id="PS50009"/>
    </source>
</evidence>
<dbReference type="Pfam" id="PF00617">
    <property type="entry name" value="RasGEF"/>
    <property type="match status" value="1"/>
</dbReference>
<dbReference type="CDD" id="cd00155">
    <property type="entry name" value="RasGEF"/>
    <property type="match status" value="1"/>
</dbReference>
<dbReference type="SMART" id="SM00233">
    <property type="entry name" value="PH"/>
    <property type="match status" value="1"/>
</dbReference>
<dbReference type="PROSITE" id="PS50009">
    <property type="entry name" value="RASGEF_CAT"/>
    <property type="match status" value="1"/>
</dbReference>
<feature type="domain" description="Ras-GEF" evidence="5">
    <location>
        <begin position="72"/>
        <end position="308"/>
    </location>
</feature>
<feature type="compositionally biased region" description="Basic and acidic residues" evidence="3">
    <location>
        <begin position="27"/>
        <end position="45"/>
    </location>
</feature>
<feature type="region of interest" description="Disordered" evidence="3">
    <location>
        <begin position="400"/>
        <end position="420"/>
    </location>
</feature>
<dbReference type="Gene3D" id="2.30.29.30">
    <property type="entry name" value="Pleckstrin-homology domain (PH domain)/Phosphotyrosine-binding domain (PTB)"/>
    <property type="match status" value="1"/>
</dbReference>
<organism evidence="6 7">
    <name type="scientific">Saccoglossus kowalevskii</name>
    <name type="common">Acorn worm</name>
    <dbReference type="NCBI Taxonomy" id="10224"/>
    <lineage>
        <taxon>Eukaryota</taxon>
        <taxon>Metazoa</taxon>
        <taxon>Hemichordata</taxon>
        <taxon>Enteropneusta</taxon>
        <taxon>Harrimaniidae</taxon>
        <taxon>Saccoglossus</taxon>
    </lineage>
</organism>
<evidence type="ECO:0000256" key="2">
    <source>
        <dbReference type="PROSITE-ProRule" id="PRU00168"/>
    </source>
</evidence>
<feature type="region of interest" description="Disordered" evidence="3">
    <location>
        <begin position="1"/>
        <end position="49"/>
    </location>
</feature>
<dbReference type="InterPro" id="IPR011993">
    <property type="entry name" value="PH-like_dom_sf"/>
</dbReference>
<dbReference type="InterPro" id="IPR036964">
    <property type="entry name" value="RASGEF_cat_dom_sf"/>
</dbReference>
<dbReference type="SUPFAM" id="SSF50729">
    <property type="entry name" value="PH domain-like"/>
    <property type="match status" value="1"/>
</dbReference>
<dbReference type="Proteomes" id="UP000694865">
    <property type="component" value="Unplaced"/>
</dbReference>
<dbReference type="PANTHER" id="PTHR23113">
    <property type="entry name" value="GUANINE NUCLEOTIDE EXCHANGE FACTOR"/>
    <property type="match status" value="1"/>
</dbReference>
<proteinExistence type="predicted"/>
<dbReference type="GeneID" id="100378287"/>
<sequence>MFPKSSGAMNQPHKPLRHEKSEDEDDRPNYEKMTPKIVMSEDRGSQDSLDSRWTLPRMKSYDAVVFDMLRVTPDDFASQITLLDEPVFKSIKPEELITCAWSSKDKHKLAPNIVAFTRRFNHVSFWVVREVLTAQTLKIRAEVLGHFVKIAKRLFELNNYHALMSVVSALQSAPVFRLMRTWNLLHKKERQTFEKLCELMSEDNNRERLREHMNTVKLPCIPYLGMYLQDLIYIDVAHPHSGGLESEQRSLQMNNIFRIIAEFQQSSYEHLSTLSHVQNYLKSVRYIEELQKFVEEDNYNLSLKIEPADTANDFNRSKDDLSALPGSPSCTSRPVPTTPSTPKFVPGHRKSRSLGTNFLCHSAPTESFSSLPSSVTSNGSRHLLDDSLLEDFTGSPLDCSINGQSRGSSEGSVSTISDDQDMLMRPIDSSSISSDDVVYSDLSDSSFSIQGCLKRKTMLKNGKKPSFSAWTRYWAGLWGTNLVFYAAKHLRGQERNDFKSSACKIVSIIDWVVVLTEDLQHCDVFQMTDPSKGNVYKFHGGSLMKAQQWFKHLNQASKANQGPKPPKNLMSFE</sequence>
<keyword evidence="1 2" id="KW-0344">Guanine-nucleotide releasing factor</keyword>
<dbReference type="CDD" id="cd13310">
    <property type="entry name" value="PH_RalGPS1_2"/>
    <property type="match status" value="1"/>
</dbReference>
<keyword evidence="6" id="KW-1185">Reference proteome</keyword>
<dbReference type="RefSeq" id="XP_006822058.1">
    <property type="nucleotide sequence ID" value="XM_006821995.1"/>
</dbReference>
<dbReference type="InterPro" id="IPR023578">
    <property type="entry name" value="Ras_GEF_dom_sf"/>
</dbReference>
<reference evidence="7" key="1">
    <citation type="submission" date="2025-08" db="UniProtKB">
        <authorList>
            <consortium name="RefSeq"/>
        </authorList>
    </citation>
    <scope>IDENTIFICATION</scope>
    <source>
        <tissue evidence="7">Testes</tissue>
    </source>
</reference>
<name>A0ABM0MPW7_SACKO</name>